<evidence type="ECO:0000313" key="2">
    <source>
        <dbReference type="EMBL" id="KAG9457998.1"/>
    </source>
</evidence>
<accession>A0AAV7FEI6</accession>
<protein>
    <submittedName>
        <fullName evidence="2">Uncharacterized protein</fullName>
    </submittedName>
</protein>
<organism evidence="2 3">
    <name type="scientific">Aristolochia fimbriata</name>
    <name type="common">White veined hardy Dutchman's pipe vine</name>
    <dbReference type="NCBI Taxonomy" id="158543"/>
    <lineage>
        <taxon>Eukaryota</taxon>
        <taxon>Viridiplantae</taxon>
        <taxon>Streptophyta</taxon>
        <taxon>Embryophyta</taxon>
        <taxon>Tracheophyta</taxon>
        <taxon>Spermatophyta</taxon>
        <taxon>Magnoliopsida</taxon>
        <taxon>Magnoliidae</taxon>
        <taxon>Piperales</taxon>
        <taxon>Aristolochiaceae</taxon>
        <taxon>Aristolochia</taxon>
    </lineage>
</organism>
<name>A0AAV7FEI6_ARIFI</name>
<gene>
    <name evidence="2" type="ORF">H6P81_002506</name>
</gene>
<comment type="caution">
    <text evidence="2">The sequence shown here is derived from an EMBL/GenBank/DDBJ whole genome shotgun (WGS) entry which is preliminary data.</text>
</comment>
<reference evidence="2 3" key="1">
    <citation type="submission" date="2021-07" db="EMBL/GenBank/DDBJ databases">
        <title>The Aristolochia fimbriata genome: insights into angiosperm evolution, floral development and chemical biosynthesis.</title>
        <authorList>
            <person name="Jiao Y."/>
        </authorList>
    </citation>
    <scope>NUCLEOTIDE SEQUENCE [LARGE SCALE GENOMIC DNA]</scope>
    <source>
        <strain evidence="2">IBCAS-2021</strain>
        <tissue evidence="2">Leaf</tissue>
    </source>
</reference>
<sequence length="92" mass="10417">MKGSWVKGLCSNLTDCWRTLGNGYEEVPTSIPGRENVVKVRRRPGVGVVAWKEKRESSDQKERREQRGDKKVGNKEKGSQAETTEERGRDAL</sequence>
<dbReference type="EMBL" id="JAINDJ010000002">
    <property type="protein sequence ID" value="KAG9457998.1"/>
    <property type="molecule type" value="Genomic_DNA"/>
</dbReference>
<evidence type="ECO:0000313" key="3">
    <source>
        <dbReference type="Proteomes" id="UP000825729"/>
    </source>
</evidence>
<proteinExistence type="predicted"/>
<feature type="region of interest" description="Disordered" evidence="1">
    <location>
        <begin position="51"/>
        <end position="92"/>
    </location>
</feature>
<keyword evidence="3" id="KW-1185">Reference proteome</keyword>
<evidence type="ECO:0000256" key="1">
    <source>
        <dbReference type="SAM" id="MobiDB-lite"/>
    </source>
</evidence>
<dbReference type="Proteomes" id="UP000825729">
    <property type="component" value="Unassembled WGS sequence"/>
</dbReference>
<dbReference type="AlphaFoldDB" id="A0AAV7FEI6"/>